<sequence>AKNTNSYALAA</sequence>
<dbReference type="EMBL" id="HG789815">
    <property type="protein sequence ID" value="CDK11466.1"/>
    <property type="molecule type" value="Transcribed_RNA"/>
</dbReference>
<gene>
    <name evidence="1" type="primary">tmRNA Strep_dysga_GGS124</name>
</gene>
<name>C5WGT5_STRDG</name>
<evidence type="ECO:0000313" key="1">
    <source>
        <dbReference type="EMBL" id="CDI39328.1"/>
    </source>
</evidence>
<dbReference type="HOGENOM" id="CLU_3437932_0_0_9"/>
<organism evidence="1">
    <name type="scientific">Streptococcus dysgalactiae subsp. equisimilis (strain GGS_124)</name>
    <dbReference type="NCBI Taxonomy" id="486410"/>
    <lineage>
        <taxon>Bacteria</taxon>
        <taxon>Bacillati</taxon>
        <taxon>Bacillota</taxon>
        <taxon>Bacilli</taxon>
        <taxon>Lactobacillales</taxon>
        <taxon>Streptococcaceae</taxon>
        <taxon>Streptococcus</taxon>
    </lineage>
</organism>
<proteinExistence type="predicted"/>
<protein>
    <submittedName>
        <fullName evidence="1">Proteolysis tag peptide encoded by tmRNA Strep_dysga_GGS124</fullName>
    </submittedName>
</protein>
<reference evidence="1" key="2">
    <citation type="submission" date="2013-09" db="EMBL/GenBank/DDBJ databases">
        <authorList>
            <consortium name="The tmRNA Website and RNAcentral"/>
        </authorList>
    </citation>
    <scope>NUCLEOTIDE SEQUENCE</scope>
</reference>
<dbReference type="KEGG" id="sds:SDEG_1101"/>
<dbReference type="EMBL" id="HG527954">
    <property type="protein sequence ID" value="CDI39328.1"/>
    <property type="molecule type" value="Genomic_DNA"/>
</dbReference>
<accession>C5WGT5</accession>
<reference evidence="1" key="1">
    <citation type="journal article" date="2004" name="Nucleic Acids Res.">
        <title>The tmRNA website: reductive evolution of tmRNA in plastids and other endosymbionts.</title>
        <authorList>
            <person name="Gueneau de Novoa P."/>
            <person name="Williams K.P."/>
        </authorList>
    </citation>
    <scope>NUCLEOTIDE SEQUENCE</scope>
</reference>
<feature type="non-terminal residue" evidence="1">
    <location>
        <position position="1"/>
    </location>
</feature>